<reference evidence="1 2" key="1">
    <citation type="submission" date="2008-07" db="EMBL/GenBank/DDBJ databases">
        <authorList>
            <person name="Tandeau de Marsac N."/>
            <person name="Ferriera S."/>
            <person name="Johnson J."/>
            <person name="Kravitz S."/>
            <person name="Beeson K."/>
            <person name="Sutton G."/>
            <person name="Rogers Y.-H."/>
            <person name="Friedman R."/>
            <person name="Frazier M."/>
            <person name="Venter J.C."/>
        </authorList>
    </citation>
    <scope>NUCLEOTIDE SEQUENCE [LARGE SCALE GENOMIC DNA]</scope>
    <source>
        <strain evidence="1 2">PCC 7420</strain>
    </source>
</reference>
<evidence type="ECO:0000313" key="2">
    <source>
        <dbReference type="Proteomes" id="UP000003835"/>
    </source>
</evidence>
<dbReference type="EMBL" id="DS989843">
    <property type="protein sequence ID" value="EDX77646.1"/>
    <property type="molecule type" value="Genomic_DNA"/>
</dbReference>
<name>B4VK81_9CYAN</name>
<dbReference type="AlphaFoldDB" id="B4VK81"/>
<dbReference type="Proteomes" id="UP000003835">
    <property type="component" value="Unassembled WGS sequence"/>
</dbReference>
<sequence>MMKDADILTLKAFLAALCQQRSPLSDIIEEKLADIAQSLETRIGELHDLAISIPALKIPYESARLLLTDTAAKEKIGLKFLPADNADDDNNRETPNITRDIQDIIAQMECTLATIEAKFDRTKLDQTAQILSDPNPVNSAKNKYGV</sequence>
<accession>B4VK81</accession>
<dbReference type="RefSeq" id="WP_006098907.1">
    <property type="nucleotide sequence ID" value="NZ_DS989843.1"/>
</dbReference>
<evidence type="ECO:0000313" key="1">
    <source>
        <dbReference type="EMBL" id="EDX77646.1"/>
    </source>
</evidence>
<dbReference type="HOGENOM" id="CLU_1774218_0_0_3"/>
<organism evidence="1 2">
    <name type="scientific">Coleofasciculus chthonoplastes PCC 7420</name>
    <dbReference type="NCBI Taxonomy" id="118168"/>
    <lineage>
        <taxon>Bacteria</taxon>
        <taxon>Bacillati</taxon>
        <taxon>Cyanobacteriota</taxon>
        <taxon>Cyanophyceae</taxon>
        <taxon>Coleofasciculales</taxon>
        <taxon>Coleofasciculaceae</taxon>
        <taxon>Coleofasciculus</taxon>
    </lineage>
</organism>
<protein>
    <submittedName>
        <fullName evidence="1">Uncharacterized protein</fullName>
    </submittedName>
</protein>
<proteinExistence type="predicted"/>
<gene>
    <name evidence="1" type="ORF">MC7420_2970</name>
</gene>
<dbReference type="OrthoDB" id="9958261at2"/>
<keyword evidence="2" id="KW-1185">Reference proteome</keyword>